<evidence type="ECO:0000313" key="4">
    <source>
        <dbReference type="Proteomes" id="UP000183063"/>
    </source>
</evidence>
<evidence type="ECO:0000313" key="5">
    <source>
        <dbReference type="Proteomes" id="UP000198939"/>
    </source>
</evidence>
<evidence type="ECO:0000313" key="3">
    <source>
        <dbReference type="EMBL" id="SEO90739.1"/>
    </source>
</evidence>
<organism evidence="2 4">
    <name type="scientific">Rhizobium tibeticum</name>
    <dbReference type="NCBI Taxonomy" id="501024"/>
    <lineage>
        <taxon>Bacteria</taxon>
        <taxon>Pseudomonadati</taxon>
        <taxon>Pseudomonadota</taxon>
        <taxon>Alphaproteobacteria</taxon>
        <taxon>Hyphomicrobiales</taxon>
        <taxon>Rhizobiaceae</taxon>
        <taxon>Rhizobium/Agrobacterium group</taxon>
        <taxon>Rhizobium</taxon>
    </lineage>
</organism>
<reference evidence="3 5" key="3">
    <citation type="submission" date="2016-10" db="EMBL/GenBank/DDBJ databases">
        <authorList>
            <person name="Varghese N."/>
            <person name="Submissions S."/>
        </authorList>
    </citation>
    <scope>NUCLEOTIDE SEQUENCE [LARGE SCALE GENOMIC DNA]</scope>
    <source>
        <strain evidence="3 5">CGMCC 1.7071</strain>
    </source>
</reference>
<evidence type="ECO:0000313" key="2">
    <source>
        <dbReference type="EMBL" id="SEI15189.1"/>
    </source>
</evidence>
<gene>
    <name evidence="2" type="ORF">RTCCBAU85039_5216</name>
    <name evidence="3" type="ORF">SAMN05216228_102911</name>
</gene>
<evidence type="ECO:0000256" key="1">
    <source>
        <dbReference type="SAM" id="MobiDB-lite"/>
    </source>
</evidence>
<dbReference type="Proteomes" id="UP000198939">
    <property type="component" value="Unassembled WGS sequence"/>
</dbReference>
<reference evidence="4" key="2">
    <citation type="submission" date="2016-10" db="EMBL/GenBank/DDBJ databases">
        <authorList>
            <person name="Wibberg D."/>
        </authorList>
    </citation>
    <scope>NUCLEOTIDE SEQUENCE [LARGE SCALE GENOMIC DNA]</scope>
</reference>
<accession>A0A1H8THZ3</accession>
<dbReference type="Proteomes" id="UP000183063">
    <property type="component" value="Unassembled WGS sequence"/>
</dbReference>
<name>A0A1H8THZ3_9HYPH</name>
<feature type="region of interest" description="Disordered" evidence="1">
    <location>
        <begin position="1"/>
        <end position="20"/>
    </location>
</feature>
<dbReference type="AlphaFoldDB" id="A0A1H8THZ3"/>
<keyword evidence="5" id="KW-1185">Reference proteome</keyword>
<protein>
    <submittedName>
        <fullName evidence="2">Uncharacterized protein</fullName>
    </submittedName>
</protein>
<sequence>MLIADSSTGRDTDPKKPAPTIDLVTQEADGFLESVRWGSHHGRWPSRSYPAPHSLRGRARHQEICFGGASRVMMRTLRYRPSEMTFGSRSKFAEVRASFSPPASRDLGIAAPPGHGARQAMSAACLHQITNPARLILGSTVSCSGSHPCQEGLSPRIADCGAFRRHKNCSPVGTSEPFSSSRPTTTSLQIAMPCPATTASIACSSSRKLKSQALSGISSGSIERAVASHRDQVGASGSRFIQSKWING</sequence>
<proteinExistence type="predicted"/>
<dbReference type="EMBL" id="FOCV01000029">
    <property type="protein sequence ID" value="SEO90739.1"/>
    <property type="molecule type" value="Genomic_DNA"/>
</dbReference>
<dbReference type="EMBL" id="FNXB01000038">
    <property type="protein sequence ID" value="SEI15189.1"/>
    <property type="molecule type" value="Genomic_DNA"/>
</dbReference>
<dbReference type="STRING" id="501024.RTCCBAU85039_5216"/>
<reference evidence="2" key="1">
    <citation type="submission" date="2016-10" db="EMBL/GenBank/DDBJ databases">
        <authorList>
            <person name="de Groot N.N."/>
        </authorList>
    </citation>
    <scope>NUCLEOTIDE SEQUENCE [LARGE SCALE GENOMIC DNA]</scope>
    <source>
        <strain evidence="2">CCBAU85039</strain>
    </source>
</reference>